<feature type="transmembrane region" description="Helical" evidence="1">
    <location>
        <begin position="35"/>
        <end position="59"/>
    </location>
</feature>
<protein>
    <submittedName>
        <fullName evidence="2">Uncharacterized protein</fullName>
    </submittedName>
</protein>
<evidence type="ECO:0000313" key="2">
    <source>
        <dbReference type="EMBL" id="PFH49012.1"/>
    </source>
</evidence>
<sequence>MAMLQITGIISVVSSLFLGGPVLLGAITGGTTLAAIGIIGSVLGVVAIIAILFGIVAGAQKHAFLTDRDRECYAWTNEDPDWWSGPEDVLSSDSGYRFSSQSHFDHKAGFYIDSESIAQASRNSGGGIEDLIEPAATININYFFPQKSGSSELMLLTSDETSFQALDEDINNKWFIEYASGSGHEFDPLNPTLMDYTFTCTLANLTTKEFIEDCKFTRSPFYFPNNMDEG</sequence>
<evidence type="ECO:0000313" key="3">
    <source>
        <dbReference type="Proteomes" id="UP000242287"/>
    </source>
</evidence>
<proteinExistence type="predicted"/>
<keyword evidence="1" id="KW-0472">Membrane</keyword>
<dbReference type="AlphaFoldDB" id="A0A2A9NMV1"/>
<gene>
    <name evidence="2" type="ORF">AMATHDRAFT_49043</name>
</gene>
<dbReference type="Proteomes" id="UP000242287">
    <property type="component" value="Unassembled WGS sequence"/>
</dbReference>
<keyword evidence="3" id="KW-1185">Reference proteome</keyword>
<keyword evidence="1" id="KW-0812">Transmembrane</keyword>
<accession>A0A2A9NMV1</accession>
<organism evidence="2 3">
    <name type="scientific">Amanita thiersii Skay4041</name>
    <dbReference type="NCBI Taxonomy" id="703135"/>
    <lineage>
        <taxon>Eukaryota</taxon>
        <taxon>Fungi</taxon>
        <taxon>Dikarya</taxon>
        <taxon>Basidiomycota</taxon>
        <taxon>Agaricomycotina</taxon>
        <taxon>Agaricomycetes</taxon>
        <taxon>Agaricomycetidae</taxon>
        <taxon>Agaricales</taxon>
        <taxon>Pluteineae</taxon>
        <taxon>Amanitaceae</taxon>
        <taxon>Amanita</taxon>
    </lineage>
</organism>
<keyword evidence="1" id="KW-1133">Transmembrane helix</keyword>
<evidence type="ECO:0000256" key="1">
    <source>
        <dbReference type="SAM" id="Phobius"/>
    </source>
</evidence>
<dbReference type="EMBL" id="KZ302042">
    <property type="protein sequence ID" value="PFH49012.1"/>
    <property type="molecule type" value="Genomic_DNA"/>
</dbReference>
<name>A0A2A9NMV1_9AGAR</name>
<reference evidence="2 3" key="1">
    <citation type="submission" date="2014-02" db="EMBL/GenBank/DDBJ databases">
        <title>Transposable element dynamics among asymbiotic and ectomycorrhizal Amanita fungi.</title>
        <authorList>
            <consortium name="DOE Joint Genome Institute"/>
            <person name="Hess J."/>
            <person name="Skrede I."/>
            <person name="Wolfe B."/>
            <person name="LaButti K."/>
            <person name="Ohm R.A."/>
            <person name="Grigoriev I.V."/>
            <person name="Pringle A."/>
        </authorList>
    </citation>
    <scope>NUCLEOTIDE SEQUENCE [LARGE SCALE GENOMIC DNA]</scope>
    <source>
        <strain evidence="2 3">SKay4041</strain>
    </source>
</reference>